<dbReference type="Proteomes" id="UP000001514">
    <property type="component" value="Unassembled WGS sequence"/>
</dbReference>
<dbReference type="Gramene" id="EFJ37076">
    <property type="protein sequence ID" value="EFJ37076"/>
    <property type="gene ID" value="SELMODRAFT_404003"/>
</dbReference>
<dbReference type="HOGENOM" id="CLU_779368_0_0_1"/>
<proteinExistence type="predicted"/>
<evidence type="ECO:0000313" key="2">
    <source>
        <dbReference type="Proteomes" id="UP000001514"/>
    </source>
</evidence>
<dbReference type="EMBL" id="GL377566">
    <property type="protein sequence ID" value="EFJ37076.1"/>
    <property type="molecule type" value="Genomic_DNA"/>
</dbReference>
<gene>
    <name evidence="1" type="ORF">SELMODRAFT_404003</name>
</gene>
<reference evidence="1 2" key="1">
    <citation type="journal article" date="2011" name="Science">
        <title>The Selaginella genome identifies genetic changes associated with the evolution of vascular plants.</title>
        <authorList>
            <person name="Banks J.A."/>
            <person name="Nishiyama T."/>
            <person name="Hasebe M."/>
            <person name="Bowman J.L."/>
            <person name="Gribskov M."/>
            <person name="dePamphilis C."/>
            <person name="Albert V.A."/>
            <person name="Aono N."/>
            <person name="Aoyama T."/>
            <person name="Ambrose B.A."/>
            <person name="Ashton N.W."/>
            <person name="Axtell M.J."/>
            <person name="Barker E."/>
            <person name="Barker M.S."/>
            <person name="Bennetzen J.L."/>
            <person name="Bonawitz N.D."/>
            <person name="Chapple C."/>
            <person name="Cheng C."/>
            <person name="Correa L.G."/>
            <person name="Dacre M."/>
            <person name="DeBarry J."/>
            <person name="Dreyer I."/>
            <person name="Elias M."/>
            <person name="Engstrom E.M."/>
            <person name="Estelle M."/>
            <person name="Feng L."/>
            <person name="Finet C."/>
            <person name="Floyd S.K."/>
            <person name="Frommer W.B."/>
            <person name="Fujita T."/>
            <person name="Gramzow L."/>
            <person name="Gutensohn M."/>
            <person name="Harholt J."/>
            <person name="Hattori M."/>
            <person name="Heyl A."/>
            <person name="Hirai T."/>
            <person name="Hiwatashi Y."/>
            <person name="Ishikawa M."/>
            <person name="Iwata M."/>
            <person name="Karol K.G."/>
            <person name="Koehler B."/>
            <person name="Kolukisaoglu U."/>
            <person name="Kubo M."/>
            <person name="Kurata T."/>
            <person name="Lalonde S."/>
            <person name="Li K."/>
            <person name="Li Y."/>
            <person name="Litt A."/>
            <person name="Lyons E."/>
            <person name="Manning G."/>
            <person name="Maruyama T."/>
            <person name="Michael T.P."/>
            <person name="Mikami K."/>
            <person name="Miyazaki S."/>
            <person name="Morinaga S."/>
            <person name="Murata T."/>
            <person name="Mueller-Roeber B."/>
            <person name="Nelson D.R."/>
            <person name="Obara M."/>
            <person name="Oguri Y."/>
            <person name="Olmstead R.G."/>
            <person name="Onodera N."/>
            <person name="Petersen B.L."/>
            <person name="Pils B."/>
            <person name="Prigge M."/>
            <person name="Rensing S.A."/>
            <person name="Riano-Pachon D.M."/>
            <person name="Roberts A.W."/>
            <person name="Sato Y."/>
            <person name="Scheller H.V."/>
            <person name="Schulz B."/>
            <person name="Schulz C."/>
            <person name="Shakirov E.V."/>
            <person name="Shibagaki N."/>
            <person name="Shinohara N."/>
            <person name="Shippen D.E."/>
            <person name="Soerensen I."/>
            <person name="Sotooka R."/>
            <person name="Sugimoto N."/>
            <person name="Sugita M."/>
            <person name="Sumikawa N."/>
            <person name="Tanurdzic M."/>
            <person name="Theissen G."/>
            <person name="Ulvskov P."/>
            <person name="Wakazuki S."/>
            <person name="Weng J.K."/>
            <person name="Willats W.W."/>
            <person name="Wipf D."/>
            <person name="Wolf P.G."/>
            <person name="Yang L."/>
            <person name="Zimmer A.D."/>
            <person name="Zhu Q."/>
            <person name="Mitros T."/>
            <person name="Hellsten U."/>
            <person name="Loque D."/>
            <person name="Otillar R."/>
            <person name="Salamov A."/>
            <person name="Schmutz J."/>
            <person name="Shapiro H."/>
            <person name="Lindquist E."/>
            <person name="Lucas S."/>
            <person name="Rokhsar D."/>
            <person name="Grigoriev I.V."/>
        </authorList>
    </citation>
    <scope>NUCLEOTIDE SEQUENCE [LARGE SCALE GENOMIC DNA]</scope>
</reference>
<sequence>MDQIFKHWKGDQSWKVSPYDEKQFLEDYVATLPRPGVTNRPQRPGELVFLAAGSVMDAYPVLDSKLEQAARKPWVVYCVLLFHTHLVAFLKWERHADGRVTRETCESVYSFHRRDARKDIGPAIHTMHALEKWLKVSNFQSSNHLNLHKKAPRAVDGTLSLAMQRSNAENERRKKMILWSPWRPVADRDFVLENSYFVTSTGTGTLDQCLVGVGTSGLQDVGESTPGGTVGEEPSHRETVKIQLREVETEFLLPRAHLEYAGQSALERARFKVGVSTVLSPEGDDDVVDNAGHIASGGKIVQTFTSEDLWTDSNFCPEWLQEKLVSLEELASKQVHPRKLLNSTMREIEGIFVIPS</sequence>
<evidence type="ECO:0000313" key="1">
    <source>
        <dbReference type="EMBL" id="EFJ37076.1"/>
    </source>
</evidence>
<keyword evidence="2" id="KW-1185">Reference proteome</keyword>
<accession>D8QT96</accession>
<protein>
    <submittedName>
        <fullName evidence="1">Uncharacterized protein</fullName>
    </submittedName>
</protein>
<name>D8QT96_SELML</name>
<dbReference type="AlphaFoldDB" id="D8QT96"/>
<organism evidence="2">
    <name type="scientific">Selaginella moellendorffii</name>
    <name type="common">Spikemoss</name>
    <dbReference type="NCBI Taxonomy" id="88036"/>
    <lineage>
        <taxon>Eukaryota</taxon>
        <taxon>Viridiplantae</taxon>
        <taxon>Streptophyta</taxon>
        <taxon>Embryophyta</taxon>
        <taxon>Tracheophyta</taxon>
        <taxon>Lycopodiopsida</taxon>
        <taxon>Selaginellales</taxon>
        <taxon>Selaginellaceae</taxon>
        <taxon>Selaginella</taxon>
    </lineage>
</organism>
<dbReference type="KEGG" id="smo:SELMODRAFT_404003"/>
<dbReference type="InParanoid" id="D8QT96"/>